<proteinExistence type="predicted"/>
<evidence type="ECO:0000313" key="3">
    <source>
        <dbReference type="Proteomes" id="UP000029443"/>
    </source>
</evidence>
<dbReference type="Proteomes" id="UP000029443">
    <property type="component" value="Unassembled WGS sequence"/>
</dbReference>
<sequence length="458" mass="51073">MPLSSVTSEAILFFDHRGITKSMLYADFEAILDGMVGVPEFADKEVRGAYCLVNGQLRVRSLVLFTIDFDEDGMADTTWNVPLRHLAEHAGQGPDMGAGPIRLACRSQCPVAWHQDQMWDPGMKPGANDFIAIRDTIRERGPKLGLEIDDELDSTPAAAPPVIGAETKAPTIAPDDSESKKEADEERVRLARIIKELRLRVQTLENSQSEEVGKLRYAAQQKEEILNAQLEKVLGQFKTLKSQNGALREQNDSLKAQVLSLTQSLEEQSHQSQTQGSELEVLTEQYKLALEQRIEEERAKLSEQIHAKEMDVLTRDDLISQLKEELGELKRNRVKEASTGAQKVLEKLENLGLSFIAFHPGAGHISISADQIGSYMENPVAFAARKCLVTEDHYRAWLAHYENPVCQVSVGSDQQACGKRVIRVEVPNQFKPGVSDCNANRCPNCRNDSAIDNVLRFR</sequence>
<keyword evidence="3" id="KW-1185">Reference proteome</keyword>
<feature type="coiled-coil region" evidence="1">
    <location>
        <begin position="237"/>
        <end position="339"/>
    </location>
</feature>
<organism evidence="2 3">
    <name type="scientific">Alcanivorax jadensis T9</name>
    <dbReference type="NCBI Taxonomy" id="1177181"/>
    <lineage>
        <taxon>Bacteria</taxon>
        <taxon>Pseudomonadati</taxon>
        <taxon>Pseudomonadota</taxon>
        <taxon>Gammaproteobacteria</taxon>
        <taxon>Oceanospirillales</taxon>
        <taxon>Alcanivoracaceae</taxon>
        <taxon>Alcanivorax</taxon>
    </lineage>
</organism>
<reference evidence="2 3" key="1">
    <citation type="submission" date="2012-09" db="EMBL/GenBank/DDBJ databases">
        <title>Genome Sequence of alkane-degrading Bacterium Alcanivorax jadensis T9.</title>
        <authorList>
            <person name="Lai Q."/>
            <person name="Shao Z."/>
        </authorList>
    </citation>
    <scope>NUCLEOTIDE SEQUENCE [LARGE SCALE GENOMIC DNA]</scope>
    <source>
        <strain evidence="2 3">T9</strain>
    </source>
</reference>
<name>A0ABR4WCS3_9GAMM</name>
<comment type="caution">
    <text evidence="2">The sequence shown here is derived from an EMBL/GenBank/DDBJ whole genome shotgun (WGS) entry which is preliminary data.</text>
</comment>
<dbReference type="RefSeq" id="WP_035247129.1">
    <property type="nucleotide sequence ID" value="NZ_ARXU01000005.1"/>
</dbReference>
<gene>
    <name evidence="2" type="ORF">T9A_01711</name>
</gene>
<protein>
    <recommendedName>
        <fullName evidence="4">Chromosome segregation ATPase</fullName>
    </recommendedName>
</protein>
<feature type="coiled-coil region" evidence="1">
    <location>
        <begin position="180"/>
        <end position="207"/>
    </location>
</feature>
<evidence type="ECO:0000313" key="2">
    <source>
        <dbReference type="EMBL" id="KGD61262.1"/>
    </source>
</evidence>
<dbReference type="EMBL" id="ARXU01000005">
    <property type="protein sequence ID" value="KGD61262.1"/>
    <property type="molecule type" value="Genomic_DNA"/>
</dbReference>
<accession>A0ABR4WCS3</accession>
<evidence type="ECO:0000256" key="1">
    <source>
        <dbReference type="SAM" id="Coils"/>
    </source>
</evidence>
<evidence type="ECO:0008006" key="4">
    <source>
        <dbReference type="Google" id="ProtNLM"/>
    </source>
</evidence>
<keyword evidence="1" id="KW-0175">Coiled coil</keyword>